<dbReference type="EMBL" id="JXRA01000034">
    <property type="protein sequence ID" value="KIO77462.1"/>
    <property type="molecule type" value="Genomic_DNA"/>
</dbReference>
<dbReference type="InterPro" id="IPR000524">
    <property type="entry name" value="Tscrpt_reg_HTH_GntR"/>
</dbReference>
<keyword evidence="6" id="KW-0663">Pyridoxal phosphate</keyword>
<accession>A0A0D0GJM4</accession>
<feature type="domain" description="HTH gntR-type" evidence="10">
    <location>
        <begin position="8"/>
        <end position="76"/>
    </location>
</feature>
<comment type="cofactor">
    <cofactor evidence="1">
        <name>pyridoxal 5'-phosphate</name>
        <dbReference type="ChEBI" id="CHEBI:597326"/>
    </cofactor>
</comment>
<proteinExistence type="inferred from homology"/>
<keyword evidence="12" id="KW-1185">Reference proteome</keyword>
<gene>
    <name evidence="11" type="ORF">TH53_09305</name>
</gene>
<evidence type="ECO:0000256" key="5">
    <source>
        <dbReference type="ARBA" id="ARBA00022679"/>
    </source>
</evidence>
<protein>
    <recommendedName>
        <fullName evidence="3">HTH-type transcriptional regulator NorG</fullName>
    </recommendedName>
</protein>
<dbReference type="InterPro" id="IPR050859">
    <property type="entry name" value="Class-I_PLP-dep_aminotransf"/>
</dbReference>
<reference evidence="11 12" key="1">
    <citation type="submission" date="2015-01" db="EMBL/GenBank/DDBJ databases">
        <title>Draft genome sequence of Pedobacter sp. NL19 isolated from sludge of an effluent treatment pond in an abandoned uranium mine.</title>
        <authorList>
            <person name="Santos T."/>
            <person name="Caetano T."/>
            <person name="Covas C."/>
            <person name="Cruz A."/>
            <person name="Mendo S."/>
        </authorList>
    </citation>
    <scope>NUCLEOTIDE SEQUENCE [LARGE SCALE GENOMIC DNA]</scope>
    <source>
        <strain evidence="11 12">NL19</strain>
    </source>
</reference>
<dbReference type="STRING" id="1503925.TH53_09305"/>
<dbReference type="AlphaFoldDB" id="A0A0D0GJM4"/>
<dbReference type="InterPro" id="IPR004839">
    <property type="entry name" value="Aminotransferase_I/II_large"/>
</dbReference>
<dbReference type="PANTHER" id="PTHR42790">
    <property type="entry name" value="AMINOTRANSFERASE"/>
    <property type="match status" value="1"/>
</dbReference>
<dbReference type="CDD" id="cd00609">
    <property type="entry name" value="AAT_like"/>
    <property type="match status" value="1"/>
</dbReference>
<dbReference type="SMART" id="SM00345">
    <property type="entry name" value="HTH_GNTR"/>
    <property type="match status" value="1"/>
</dbReference>
<dbReference type="InterPro" id="IPR015422">
    <property type="entry name" value="PyrdxlP-dep_Trfase_small"/>
</dbReference>
<dbReference type="GO" id="GO:0003677">
    <property type="term" value="F:DNA binding"/>
    <property type="evidence" value="ECO:0007669"/>
    <property type="project" value="UniProtKB-KW"/>
</dbReference>
<evidence type="ECO:0000256" key="2">
    <source>
        <dbReference type="ARBA" id="ARBA00005384"/>
    </source>
</evidence>
<dbReference type="GO" id="GO:1901605">
    <property type="term" value="P:alpha-amino acid metabolic process"/>
    <property type="evidence" value="ECO:0007669"/>
    <property type="project" value="TreeGrafter"/>
</dbReference>
<dbReference type="OrthoDB" id="9802328at2"/>
<dbReference type="GO" id="GO:0008483">
    <property type="term" value="F:transaminase activity"/>
    <property type="evidence" value="ECO:0007669"/>
    <property type="project" value="UniProtKB-KW"/>
</dbReference>
<comment type="similarity">
    <text evidence="2">In the C-terminal section; belongs to the class-I pyridoxal-phosphate-dependent aminotransferase family.</text>
</comment>
<keyword evidence="8" id="KW-0238">DNA-binding</keyword>
<dbReference type="SUPFAM" id="SSF53383">
    <property type="entry name" value="PLP-dependent transferases"/>
    <property type="match status" value="1"/>
</dbReference>
<comment type="caution">
    <text evidence="11">The sequence shown here is derived from an EMBL/GenBank/DDBJ whole genome shotgun (WGS) entry which is preliminary data.</text>
</comment>
<dbReference type="Proteomes" id="UP000032049">
    <property type="component" value="Unassembled WGS sequence"/>
</dbReference>
<dbReference type="Pfam" id="PF00155">
    <property type="entry name" value="Aminotran_1_2"/>
    <property type="match status" value="1"/>
</dbReference>
<evidence type="ECO:0000256" key="1">
    <source>
        <dbReference type="ARBA" id="ARBA00001933"/>
    </source>
</evidence>
<dbReference type="InterPro" id="IPR036388">
    <property type="entry name" value="WH-like_DNA-bd_sf"/>
</dbReference>
<sequence length="472" mass="52299">MKNTELNSYLYETIAAGFTQQILSAVLITGDKLPSVREICRQYKVSMSTALQAYYLLESKSLIRSVPKSGYYVSYTPQTNALPNQSNPSLYIGNENTSDIVSKVYDGISSDHIMLSLGVPAAALLPLPKLNKALTHALHTLNENGSGYEHVLGNPKLRRQIARLSSSWGGKLTENDIITTAGCTGAMLQAIIALTKTGDTIAVESPVYFGILQLALSLGLKVLELPTHPETGIEIEALKTALRKNKISLCLLISNFSNPMGGTMPAEHKKEVVRLIEHYHIPLLENDMYGDLYFGHDRPVNCKTFDESGLVILCSSVSKTLAPGYRVGWLTPGKFSAQIRQVKFAAAISSTTLTQEAVADFLERGRYESHLKKLRTTLNHNCLNYMEAISKYFPGETKVSRPQGGFMLWVELDAKVNTARLYDQTIKRNISFAPGRMFTLQNQYNNCLRLSYGLPWTDQINHAIKTIGSLIR</sequence>
<evidence type="ECO:0000256" key="6">
    <source>
        <dbReference type="ARBA" id="ARBA00022898"/>
    </source>
</evidence>
<dbReference type="InterPro" id="IPR015421">
    <property type="entry name" value="PyrdxlP-dep_Trfase_major"/>
</dbReference>
<dbReference type="InterPro" id="IPR015424">
    <property type="entry name" value="PyrdxlP-dep_Trfase"/>
</dbReference>
<evidence type="ECO:0000259" key="10">
    <source>
        <dbReference type="PROSITE" id="PS50949"/>
    </source>
</evidence>
<dbReference type="GO" id="GO:0030170">
    <property type="term" value="F:pyridoxal phosphate binding"/>
    <property type="evidence" value="ECO:0007669"/>
    <property type="project" value="InterPro"/>
</dbReference>
<evidence type="ECO:0000256" key="3">
    <source>
        <dbReference type="ARBA" id="ARBA00015123"/>
    </source>
</evidence>
<dbReference type="Gene3D" id="3.90.1150.10">
    <property type="entry name" value="Aspartate Aminotransferase, domain 1"/>
    <property type="match status" value="1"/>
</dbReference>
<dbReference type="Pfam" id="PF00392">
    <property type="entry name" value="GntR"/>
    <property type="match status" value="1"/>
</dbReference>
<evidence type="ECO:0000256" key="4">
    <source>
        <dbReference type="ARBA" id="ARBA00022576"/>
    </source>
</evidence>
<evidence type="ECO:0000313" key="12">
    <source>
        <dbReference type="Proteomes" id="UP000032049"/>
    </source>
</evidence>
<keyword evidence="9" id="KW-0804">Transcription</keyword>
<dbReference type="InterPro" id="IPR036390">
    <property type="entry name" value="WH_DNA-bd_sf"/>
</dbReference>
<keyword evidence="4" id="KW-0032">Aminotransferase</keyword>
<dbReference type="PANTHER" id="PTHR42790:SF7">
    <property type="entry name" value="GNTR FAMILY TRANSCRIPTIONAL REGULATORY PROTEIN"/>
    <property type="match status" value="1"/>
</dbReference>
<keyword evidence="5" id="KW-0808">Transferase</keyword>
<evidence type="ECO:0000256" key="8">
    <source>
        <dbReference type="ARBA" id="ARBA00023125"/>
    </source>
</evidence>
<evidence type="ECO:0000256" key="9">
    <source>
        <dbReference type="ARBA" id="ARBA00023163"/>
    </source>
</evidence>
<dbReference type="RefSeq" id="WP_041881007.1">
    <property type="nucleotide sequence ID" value="NZ_CP157278.1"/>
</dbReference>
<evidence type="ECO:0000313" key="11">
    <source>
        <dbReference type="EMBL" id="KIO77462.1"/>
    </source>
</evidence>
<dbReference type="GO" id="GO:0003700">
    <property type="term" value="F:DNA-binding transcription factor activity"/>
    <property type="evidence" value="ECO:0007669"/>
    <property type="project" value="InterPro"/>
</dbReference>
<dbReference type="CDD" id="cd07377">
    <property type="entry name" value="WHTH_GntR"/>
    <property type="match status" value="1"/>
</dbReference>
<dbReference type="PROSITE" id="PS50949">
    <property type="entry name" value="HTH_GNTR"/>
    <property type="match status" value="1"/>
</dbReference>
<name>A0A0D0GJM4_9SPHI</name>
<organism evidence="11 12">
    <name type="scientific">Pedobacter lusitanus</name>
    <dbReference type="NCBI Taxonomy" id="1503925"/>
    <lineage>
        <taxon>Bacteria</taxon>
        <taxon>Pseudomonadati</taxon>
        <taxon>Bacteroidota</taxon>
        <taxon>Sphingobacteriia</taxon>
        <taxon>Sphingobacteriales</taxon>
        <taxon>Sphingobacteriaceae</taxon>
        <taxon>Pedobacter</taxon>
    </lineage>
</organism>
<dbReference type="Gene3D" id="1.10.10.10">
    <property type="entry name" value="Winged helix-like DNA-binding domain superfamily/Winged helix DNA-binding domain"/>
    <property type="match status" value="1"/>
</dbReference>
<keyword evidence="7" id="KW-0805">Transcription regulation</keyword>
<dbReference type="SUPFAM" id="SSF46785">
    <property type="entry name" value="Winged helix' DNA-binding domain"/>
    <property type="match status" value="1"/>
</dbReference>
<dbReference type="Gene3D" id="3.40.640.10">
    <property type="entry name" value="Type I PLP-dependent aspartate aminotransferase-like (Major domain)"/>
    <property type="match status" value="1"/>
</dbReference>
<evidence type="ECO:0000256" key="7">
    <source>
        <dbReference type="ARBA" id="ARBA00023015"/>
    </source>
</evidence>